<evidence type="ECO:0000259" key="3">
    <source>
        <dbReference type="Pfam" id="PF08450"/>
    </source>
</evidence>
<dbReference type="InterPro" id="IPR011042">
    <property type="entry name" value="6-blade_b-propeller_TolB-like"/>
</dbReference>
<organism evidence="4 5">
    <name type="scientific">Stakelama pacifica</name>
    <dbReference type="NCBI Taxonomy" id="517720"/>
    <lineage>
        <taxon>Bacteria</taxon>
        <taxon>Pseudomonadati</taxon>
        <taxon>Pseudomonadota</taxon>
        <taxon>Alphaproteobacteria</taxon>
        <taxon>Sphingomonadales</taxon>
        <taxon>Sphingomonadaceae</taxon>
        <taxon>Stakelama</taxon>
    </lineage>
</organism>
<dbReference type="AlphaFoldDB" id="A0A4R6G0B5"/>
<keyword evidence="5" id="KW-1185">Reference proteome</keyword>
<keyword evidence="1" id="KW-0378">Hydrolase</keyword>
<dbReference type="RefSeq" id="WP_133494064.1">
    <property type="nucleotide sequence ID" value="NZ_BMLU01000001.1"/>
</dbReference>
<dbReference type="GO" id="GO:0016787">
    <property type="term" value="F:hydrolase activity"/>
    <property type="evidence" value="ECO:0007669"/>
    <property type="project" value="UniProtKB-KW"/>
</dbReference>
<accession>A0A4R6G0B5</accession>
<feature type="domain" description="SMP-30/Gluconolactonase/LRE-like region" evidence="3">
    <location>
        <begin position="60"/>
        <end position="328"/>
    </location>
</feature>
<evidence type="ECO:0000313" key="5">
    <source>
        <dbReference type="Proteomes" id="UP000295493"/>
    </source>
</evidence>
<sequence>MITRRMLLGTMVAAPAAACAHSLTEPEYPRVGAVERLDPRLDAIIAPDAPIEVLATGYSWAEGPTWVDRGGYLLFSDPPNNVVHRWQPGVGAAPFLKPSGLAGPIPAAVREAGANGLDIDRQGRLVMADSGTRAIARVDLATKQKTLLATRYQGKRFNSPNDLVISRTGAIYFSDPPYGFSAFDESPLRELLFNGVYRLAPDGSVALLDDSHHRPNGIGLSPDERTLYLALSDEKRPQVLAYSLDAYGMPTGAPRLFLDMSEGLAAGRPGLPDGLKVDSAGHVFATGPGGVHICTPEGDLLGIVATGKAVANCALGGPNGRDLFLTSHDMLARVRLSRPA</sequence>
<dbReference type="InterPro" id="IPR051262">
    <property type="entry name" value="SMP-30/CGR1_Lactonase"/>
</dbReference>
<evidence type="ECO:0000256" key="1">
    <source>
        <dbReference type="ARBA" id="ARBA00022801"/>
    </source>
</evidence>
<dbReference type="EMBL" id="SNWD01000001">
    <property type="protein sequence ID" value="TDN86904.1"/>
    <property type="molecule type" value="Genomic_DNA"/>
</dbReference>
<dbReference type="Proteomes" id="UP000295493">
    <property type="component" value="Unassembled WGS sequence"/>
</dbReference>
<evidence type="ECO:0000313" key="4">
    <source>
        <dbReference type="EMBL" id="TDN86904.1"/>
    </source>
</evidence>
<dbReference type="Pfam" id="PF08450">
    <property type="entry name" value="SGL"/>
    <property type="match status" value="1"/>
</dbReference>
<comment type="caution">
    <text evidence="4">The sequence shown here is derived from an EMBL/GenBank/DDBJ whole genome shotgun (WGS) entry which is preliminary data.</text>
</comment>
<dbReference type="Gene3D" id="2.120.10.30">
    <property type="entry name" value="TolB, C-terminal domain"/>
    <property type="match status" value="1"/>
</dbReference>
<evidence type="ECO:0000256" key="2">
    <source>
        <dbReference type="SAM" id="SignalP"/>
    </source>
</evidence>
<feature type="chain" id="PRO_5020390957" evidence="2">
    <location>
        <begin position="21"/>
        <end position="340"/>
    </location>
</feature>
<dbReference type="PANTHER" id="PTHR47572">
    <property type="entry name" value="LIPOPROTEIN-RELATED"/>
    <property type="match status" value="1"/>
</dbReference>
<protein>
    <submittedName>
        <fullName evidence="4">Gluconolactonase</fullName>
    </submittedName>
</protein>
<gene>
    <name evidence="4" type="ORF">EV664_101482</name>
</gene>
<dbReference type="OrthoDB" id="30052at2"/>
<keyword evidence="2" id="KW-0732">Signal</keyword>
<feature type="signal peptide" evidence="2">
    <location>
        <begin position="1"/>
        <end position="20"/>
    </location>
</feature>
<dbReference type="SUPFAM" id="SSF63829">
    <property type="entry name" value="Calcium-dependent phosphotriesterase"/>
    <property type="match status" value="1"/>
</dbReference>
<name>A0A4R6G0B5_9SPHN</name>
<proteinExistence type="predicted"/>
<dbReference type="InterPro" id="IPR013658">
    <property type="entry name" value="SGL"/>
</dbReference>
<dbReference type="PANTHER" id="PTHR47572:SF4">
    <property type="entry name" value="LACTONASE DRP35"/>
    <property type="match status" value="1"/>
</dbReference>
<reference evidence="4 5" key="1">
    <citation type="submission" date="2019-03" db="EMBL/GenBank/DDBJ databases">
        <title>Genomic Encyclopedia of Type Strains, Phase IV (KMG-IV): sequencing the most valuable type-strain genomes for metagenomic binning, comparative biology and taxonomic classification.</title>
        <authorList>
            <person name="Goeker M."/>
        </authorList>
    </citation>
    <scope>NUCLEOTIDE SEQUENCE [LARGE SCALE GENOMIC DNA]</scope>
    <source>
        <strain evidence="4 5">DSM 25059</strain>
    </source>
</reference>